<dbReference type="Proteomes" id="UP000789759">
    <property type="component" value="Unassembled WGS sequence"/>
</dbReference>
<feature type="compositionally biased region" description="Low complexity" evidence="1">
    <location>
        <begin position="172"/>
        <end position="186"/>
    </location>
</feature>
<feature type="compositionally biased region" description="Low complexity" evidence="1">
    <location>
        <begin position="79"/>
        <end position="113"/>
    </location>
</feature>
<proteinExistence type="predicted"/>
<accession>A0A9N9GXK4</accession>
<protein>
    <submittedName>
        <fullName evidence="2">19146_t:CDS:1</fullName>
    </submittedName>
</protein>
<dbReference type="EMBL" id="CAJVQA010006492">
    <property type="protein sequence ID" value="CAG8641674.1"/>
    <property type="molecule type" value="Genomic_DNA"/>
</dbReference>
<sequence>MSNCSSYGLSYAHRQDKSPSQEYYGENSEQYIHKPSPTQTFSRESPIRATRRRSPSSNVRKSRNRSRRSRFLPSRRSRSSSLSSQLSRCSSLSSRKSSNSLLSRRSRSNSLLSRRSRHSSPQKSSCNSLLSQRLSISPSRRSRRSFSPQISRSRSPTQSMRNDSPSRRSRRSFSPQRSRSRSPPQSLRNDSPSRKSRSPVRNSEKRPFVSSPRTRTRTRFFSYHNVQRHTIPNSNKVYHIPTFQNSKNIINSHRFNYLKDDMNTANTDLQESNAGKNSFMRPYNRKKYNVDRNITNYMPSRHKGTSKKFEEINQKPTASFTISEITRGNETVKGTDTKPRLLFQTPKFACESSLRTPLIHKTIISDARADIIDFILKFCIRLQLPMTIVAAVLQSYHKYHEYNSKRKINWHGQFIDEFGFDDELLGISCILIEIENTKYFKGIRKATTLGWRLKYPNVPLDDCDKLKKTVKIMMSNVKNAIGRESLNKTPIDSASRVIQTLKDEFELNANPLFNKFVQNVWTMIINCLCSTRIAMTYSSDELATAFCAESGGSNPLRIKDAILDIVTMKQGNQFSGVELT</sequence>
<gene>
    <name evidence="2" type="ORF">CPELLU_LOCUS8889</name>
</gene>
<dbReference type="AlphaFoldDB" id="A0A9N9GXK4"/>
<feature type="compositionally biased region" description="Low complexity" evidence="1">
    <location>
        <begin position="128"/>
        <end position="156"/>
    </location>
</feature>
<evidence type="ECO:0000256" key="1">
    <source>
        <dbReference type="SAM" id="MobiDB-lite"/>
    </source>
</evidence>
<name>A0A9N9GXK4_9GLOM</name>
<feature type="compositionally biased region" description="Basic residues" evidence="1">
    <location>
        <begin position="49"/>
        <end position="78"/>
    </location>
</feature>
<reference evidence="2" key="1">
    <citation type="submission" date="2021-06" db="EMBL/GenBank/DDBJ databases">
        <authorList>
            <person name="Kallberg Y."/>
            <person name="Tangrot J."/>
            <person name="Rosling A."/>
        </authorList>
    </citation>
    <scope>NUCLEOTIDE SEQUENCE</scope>
    <source>
        <strain evidence="2">FL966</strain>
    </source>
</reference>
<dbReference type="OrthoDB" id="2397323at2759"/>
<organism evidence="2 3">
    <name type="scientific">Cetraspora pellucida</name>
    <dbReference type="NCBI Taxonomy" id="1433469"/>
    <lineage>
        <taxon>Eukaryota</taxon>
        <taxon>Fungi</taxon>
        <taxon>Fungi incertae sedis</taxon>
        <taxon>Mucoromycota</taxon>
        <taxon>Glomeromycotina</taxon>
        <taxon>Glomeromycetes</taxon>
        <taxon>Diversisporales</taxon>
        <taxon>Gigasporaceae</taxon>
        <taxon>Cetraspora</taxon>
    </lineage>
</organism>
<evidence type="ECO:0000313" key="3">
    <source>
        <dbReference type="Proteomes" id="UP000789759"/>
    </source>
</evidence>
<feature type="region of interest" description="Disordered" evidence="1">
    <location>
        <begin position="1"/>
        <end position="216"/>
    </location>
</feature>
<comment type="caution">
    <text evidence="2">The sequence shown here is derived from an EMBL/GenBank/DDBJ whole genome shotgun (WGS) entry which is preliminary data.</text>
</comment>
<keyword evidence="3" id="KW-1185">Reference proteome</keyword>
<evidence type="ECO:0000313" key="2">
    <source>
        <dbReference type="EMBL" id="CAG8641674.1"/>
    </source>
</evidence>